<organism evidence="1 2">
    <name type="scientific">Ramlibacter lithotrophicus</name>
    <dbReference type="NCBI Taxonomy" id="2606681"/>
    <lineage>
        <taxon>Bacteria</taxon>
        <taxon>Pseudomonadati</taxon>
        <taxon>Pseudomonadota</taxon>
        <taxon>Betaproteobacteria</taxon>
        <taxon>Burkholderiales</taxon>
        <taxon>Comamonadaceae</taxon>
        <taxon>Ramlibacter</taxon>
    </lineage>
</organism>
<dbReference type="RefSeq" id="WP_168110003.1">
    <property type="nucleotide sequence ID" value="NZ_VTOX01000013.1"/>
</dbReference>
<dbReference type="Pfam" id="PF01527">
    <property type="entry name" value="HTH_Tnp_1"/>
    <property type="match status" value="1"/>
</dbReference>
<dbReference type="Proteomes" id="UP000521868">
    <property type="component" value="Unassembled WGS sequence"/>
</dbReference>
<sequence>MNTYGVDLMGRRRRRRHSVEFKAAVIRECRKPGVSMAAVALAHGLNATMVRKWVVEAERKTPPSLPVVEAAVSRPVNEGFMPLALPALAEQTDIQIELQRAGTTVKIVWPAAAASQCGA</sequence>
<dbReference type="GO" id="GO:0043565">
    <property type="term" value="F:sequence-specific DNA binding"/>
    <property type="evidence" value="ECO:0007669"/>
    <property type="project" value="InterPro"/>
</dbReference>
<dbReference type="InterPro" id="IPR010921">
    <property type="entry name" value="Trp_repressor/repl_initiator"/>
</dbReference>
<dbReference type="GO" id="GO:0004803">
    <property type="term" value="F:transposase activity"/>
    <property type="evidence" value="ECO:0007669"/>
    <property type="project" value="InterPro"/>
</dbReference>
<dbReference type="InterPro" id="IPR002514">
    <property type="entry name" value="Transposase_8"/>
</dbReference>
<evidence type="ECO:0000313" key="1">
    <source>
        <dbReference type="EMBL" id="NKE68865.1"/>
    </source>
</evidence>
<protein>
    <submittedName>
        <fullName evidence="1">Transposase</fullName>
    </submittedName>
</protein>
<keyword evidence="2" id="KW-1185">Reference proteome</keyword>
<dbReference type="GO" id="GO:0006313">
    <property type="term" value="P:DNA transposition"/>
    <property type="evidence" value="ECO:0007669"/>
    <property type="project" value="InterPro"/>
</dbReference>
<gene>
    <name evidence="1" type="ORF">RAMLITH_23880</name>
</gene>
<reference evidence="1 2" key="1">
    <citation type="journal article" date="2020" name="Nature">
        <title>Bacterial chemolithoautotrophy via manganese oxidation.</title>
        <authorList>
            <person name="Yu H."/>
            <person name="Leadbetter J.R."/>
        </authorList>
    </citation>
    <scope>NUCLEOTIDE SEQUENCE [LARGE SCALE GENOMIC DNA]</scope>
    <source>
        <strain evidence="1 2">RBP-1</strain>
    </source>
</reference>
<comment type="caution">
    <text evidence="1">The sequence shown here is derived from an EMBL/GenBank/DDBJ whole genome shotgun (WGS) entry which is preliminary data.</text>
</comment>
<accession>A0A7X6DKK9</accession>
<name>A0A7X6DKK9_9BURK</name>
<evidence type="ECO:0000313" key="2">
    <source>
        <dbReference type="Proteomes" id="UP000521868"/>
    </source>
</evidence>
<dbReference type="InterPro" id="IPR036388">
    <property type="entry name" value="WH-like_DNA-bd_sf"/>
</dbReference>
<dbReference type="EMBL" id="VTOX01000013">
    <property type="protein sequence ID" value="NKE68865.1"/>
    <property type="molecule type" value="Genomic_DNA"/>
</dbReference>
<dbReference type="AlphaFoldDB" id="A0A7X6DKK9"/>
<dbReference type="Gene3D" id="1.10.10.10">
    <property type="entry name" value="Winged helix-like DNA-binding domain superfamily/Winged helix DNA-binding domain"/>
    <property type="match status" value="1"/>
</dbReference>
<proteinExistence type="predicted"/>
<dbReference type="SUPFAM" id="SSF48295">
    <property type="entry name" value="TrpR-like"/>
    <property type="match status" value="1"/>
</dbReference>